<dbReference type="RefSeq" id="XP_018131774.1">
    <property type="nucleotide sequence ID" value="XM_018273525.1"/>
</dbReference>
<proteinExistence type="predicted"/>
<dbReference type="AlphaFoldDB" id="A0A1B8GQD2"/>
<organism evidence="1 2">
    <name type="scientific">Pseudogymnoascus verrucosus</name>
    <dbReference type="NCBI Taxonomy" id="342668"/>
    <lineage>
        <taxon>Eukaryota</taxon>
        <taxon>Fungi</taxon>
        <taxon>Dikarya</taxon>
        <taxon>Ascomycota</taxon>
        <taxon>Pezizomycotina</taxon>
        <taxon>Leotiomycetes</taxon>
        <taxon>Thelebolales</taxon>
        <taxon>Thelebolaceae</taxon>
        <taxon>Pseudogymnoascus</taxon>
    </lineage>
</organism>
<sequence>MSTSAHAKKYCSTELYRYEDHNFKFWFPNGPIIPEDKVISAIGSHPILAAYNKHLRPKVREALASAPWQTIGIVRLGFADNEDNPPVVLVTIKEENAEENIVQAAVDRIRNIMVENGFLDVQAEAKTGMLFPQLTYDVDRVIPLEFKQTPKTHQSPITRQLPLTELWFFNGQERMLKKKTNILQNEYHVVKVGWTTSLSKKGMLKWDRFLLFDKLGGTASKRIASG</sequence>
<protein>
    <submittedName>
        <fullName evidence="1">Uncharacterized protein</fullName>
    </submittedName>
</protein>
<accession>A0A1B8GQD2</accession>
<reference evidence="2" key="2">
    <citation type="journal article" date="2018" name="Nat. Commun.">
        <title>Extreme sensitivity to ultraviolet light in the fungal pathogen causing white-nose syndrome of bats.</title>
        <authorList>
            <person name="Palmer J.M."/>
            <person name="Drees K.P."/>
            <person name="Foster J.T."/>
            <person name="Lindner D.L."/>
        </authorList>
    </citation>
    <scope>NUCLEOTIDE SEQUENCE [LARGE SCALE GENOMIC DNA]</scope>
    <source>
        <strain evidence="2">UAMH 10579</strain>
    </source>
</reference>
<keyword evidence="2" id="KW-1185">Reference proteome</keyword>
<evidence type="ECO:0000313" key="2">
    <source>
        <dbReference type="Proteomes" id="UP000091956"/>
    </source>
</evidence>
<gene>
    <name evidence="1" type="ORF">VE01_04048</name>
</gene>
<dbReference type="EMBL" id="KV460219">
    <property type="protein sequence ID" value="OBT98041.1"/>
    <property type="molecule type" value="Genomic_DNA"/>
</dbReference>
<name>A0A1B8GQD2_9PEZI</name>
<dbReference type="Proteomes" id="UP000091956">
    <property type="component" value="Unassembled WGS sequence"/>
</dbReference>
<evidence type="ECO:0000313" key="1">
    <source>
        <dbReference type="EMBL" id="OBT98041.1"/>
    </source>
</evidence>
<reference evidence="1 2" key="1">
    <citation type="submission" date="2016-03" db="EMBL/GenBank/DDBJ databases">
        <title>Comparative genomics of Pseudogymnoascus destructans, the fungus causing white-nose syndrome of bats.</title>
        <authorList>
            <person name="Palmer J.M."/>
            <person name="Drees K.P."/>
            <person name="Foster J.T."/>
            <person name="Lindner D.L."/>
        </authorList>
    </citation>
    <scope>NUCLEOTIDE SEQUENCE [LARGE SCALE GENOMIC DNA]</scope>
    <source>
        <strain evidence="1 2">UAMH 10579</strain>
    </source>
</reference>
<dbReference type="GeneID" id="28837434"/>